<accession>A0A831RXG7</accession>
<dbReference type="SUPFAM" id="SSF55729">
    <property type="entry name" value="Acyl-CoA N-acyltransferases (Nat)"/>
    <property type="match status" value="1"/>
</dbReference>
<dbReference type="Gene3D" id="3.40.630.30">
    <property type="match status" value="1"/>
</dbReference>
<dbReference type="PANTHER" id="PTHR47017:SF1">
    <property type="entry name" value="ACYL-COA"/>
    <property type="match status" value="1"/>
</dbReference>
<dbReference type="InterPro" id="IPR016181">
    <property type="entry name" value="Acyl_CoA_acyltransferase"/>
</dbReference>
<organism evidence="1">
    <name type="scientific">Thiolapillus brandeum</name>
    <dbReference type="NCBI Taxonomy" id="1076588"/>
    <lineage>
        <taxon>Bacteria</taxon>
        <taxon>Pseudomonadati</taxon>
        <taxon>Pseudomonadota</taxon>
        <taxon>Gammaproteobacteria</taxon>
        <taxon>Chromatiales</taxon>
        <taxon>Sedimenticolaceae</taxon>
        <taxon>Thiolapillus</taxon>
    </lineage>
</organism>
<evidence type="ECO:0000313" key="1">
    <source>
        <dbReference type="EMBL" id="HEC06854.1"/>
    </source>
</evidence>
<name>A0A831RXG7_9GAMM</name>
<reference evidence="1" key="1">
    <citation type="journal article" date="2020" name="mSystems">
        <title>Genome- and Community-Level Interaction Insights into Carbon Utilization and Element Cycling Functions of Hydrothermarchaeota in Hydrothermal Sediment.</title>
        <authorList>
            <person name="Zhou Z."/>
            <person name="Liu Y."/>
            <person name="Xu W."/>
            <person name="Pan J."/>
            <person name="Luo Z.H."/>
            <person name="Li M."/>
        </authorList>
    </citation>
    <scope>NUCLEOTIDE SEQUENCE [LARGE SCALE GENOMIC DNA]</scope>
    <source>
        <strain evidence="1">HyVt-458</strain>
    </source>
</reference>
<comment type="caution">
    <text evidence="1">The sequence shown here is derived from an EMBL/GenBank/DDBJ whole genome shotgun (WGS) entry which is preliminary data.</text>
</comment>
<gene>
    <name evidence="1" type="ORF">ENJ12_08390</name>
</gene>
<proteinExistence type="predicted"/>
<dbReference type="Pfam" id="PF04339">
    <property type="entry name" value="FemAB_like"/>
    <property type="match status" value="1"/>
</dbReference>
<dbReference type="EMBL" id="DRLF01000293">
    <property type="protein sequence ID" value="HEC06854.1"/>
    <property type="molecule type" value="Genomic_DNA"/>
</dbReference>
<dbReference type="InterPro" id="IPR007434">
    <property type="entry name" value="FemAB-like"/>
</dbReference>
<dbReference type="PANTHER" id="PTHR47017">
    <property type="entry name" value="ACYL-COA"/>
    <property type="match status" value="1"/>
</dbReference>
<sequence>MTDPDLVVRVHAGLNEISAAEWNALVTENHPFLKHEFLAAMETHGCVGEHFGWLPMHLALYRQDRLVAAMPLYRKLNSYGEFVFDHAWEEAWQRVGLSYFPKLVSAIPYTPAAGARMLIQPGMEEACRNVFLHTARELVTEYGGSGVHWLFPEAADLAFLEAHGLVIRNDCQFHWQNRGYAAFDDFLSGLSARKRKNIRRERRRVAEAGVTLRRLNGHTASEQDWADFTRFYNRLFDEKWGMATFNQGFFQAVARAMPDQVLLVLADLEGRSIAGALMFASDNRLYGRHWGCTEEIDSLHFEACYYQGIEYCIENGLQVFEPGAQGEHKVARGFNPVKTASAHWMAEAGFVEPIRRFAQMERRSIGEYIRQLQQQTAYRKDNS</sequence>
<protein>
    <submittedName>
        <fullName evidence="1">N-acetyltransferase</fullName>
    </submittedName>
</protein>
<dbReference type="AlphaFoldDB" id="A0A831RXG7"/>
<dbReference type="Proteomes" id="UP000886339">
    <property type="component" value="Unassembled WGS sequence"/>
</dbReference>